<dbReference type="PANTHER" id="PTHR15555:SF0">
    <property type="entry name" value="ZINC FINGER HIT DOMAIN-CONTAINING PROTEIN 2"/>
    <property type="match status" value="1"/>
</dbReference>
<evidence type="ECO:0000313" key="4">
    <source>
        <dbReference type="Proteomes" id="UP000597762"/>
    </source>
</evidence>
<keyword evidence="4" id="KW-1185">Reference proteome</keyword>
<dbReference type="GO" id="GO:0008270">
    <property type="term" value="F:zinc ion binding"/>
    <property type="evidence" value="ECO:0007669"/>
    <property type="project" value="UniProtKB-UniRule"/>
</dbReference>
<evidence type="ECO:0000256" key="1">
    <source>
        <dbReference type="PROSITE-ProRule" id="PRU00453"/>
    </source>
</evidence>
<dbReference type="AlphaFoldDB" id="A0A812BH80"/>
<comment type="caution">
    <text evidence="3">The sequence shown here is derived from an EMBL/GenBank/DDBJ whole genome shotgun (WGS) entry which is preliminary data.</text>
</comment>
<feature type="domain" description="HIT-type" evidence="2">
    <location>
        <begin position="21"/>
        <end position="54"/>
    </location>
</feature>
<reference evidence="3" key="1">
    <citation type="submission" date="2021-01" db="EMBL/GenBank/DDBJ databases">
        <authorList>
            <person name="Li R."/>
            <person name="Bekaert M."/>
        </authorList>
    </citation>
    <scope>NUCLEOTIDE SEQUENCE</scope>
    <source>
        <strain evidence="3">Farmed</strain>
    </source>
</reference>
<keyword evidence="1" id="KW-0863">Zinc-finger</keyword>
<dbReference type="Pfam" id="PF04438">
    <property type="entry name" value="zf-HIT"/>
    <property type="match status" value="1"/>
</dbReference>
<evidence type="ECO:0000259" key="2">
    <source>
        <dbReference type="PROSITE" id="PS51083"/>
    </source>
</evidence>
<protein>
    <recommendedName>
        <fullName evidence="2">HIT-type domain-containing protein</fullName>
    </recommendedName>
</protein>
<dbReference type="EMBL" id="CAHIKZ030000624">
    <property type="protein sequence ID" value="CAE1229885.1"/>
    <property type="molecule type" value="Genomic_DNA"/>
</dbReference>
<dbReference type="PANTHER" id="PTHR15555">
    <property type="entry name" value="ZINC FINGER HIT DOMAIN CONTAINING PROTEIN 2 PROTEIN FON -RELATED"/>
    <property type="match status" value="1"/>
</dbReference>
<proteinExistence type="predicted"/>
<dbReference type="Proteomes" id="UP000597762">
    <property type="component" value="Unassembled WGS sequence"/>
</dbReference>
<dbReference type="PROSITE" id="PS51083">
    <property type="entry name" value="ZF_HIT"/>
    <property type="match status" value="1"/>
</dbReference>
<gene>
    <name evidence="3" type="ORF">SPHA_17492</name>
</gene>
<accession>A0A812BH80</accession>
<dbReference type="SUPFAM" id="SSF144232">
    <property type="entry name" value="HIT/MYND zinc finger-like"/>
    <property type="match status" value="1"/>
</dbReference>
<dbReference type="InterPro" id="IPR007529">
    <property type="entry name" value="Znf_HIT"/>
</dbReference>
<organism evidence="3 4">
    <name type="scientific">Acanthosepion pharaonis</name>
    <name type="common">Pharaoh cuttlefish</name>
    <name type="synonym">Sepia pharaonis</name>
    <dbReference type="NCBI Taxonomy" id="158019"/>
    <lineage>
        <taxon>Eukaryota</taxon>
        <taxon>Metazoa</taxon>
        <taxon>Spiralia</taxon>
        <taxon>Lophotrochozoa</taxon>
        <taxon>Mollusca</taxon>
        <taxon>Cephalopoda</taxon>
        <taxon>Coleoidea</taxon>
        <taxon>Decapodiformes</taxon>
        <taxon>Sepiida</taxon>
        <taxon>Sepiina</taxon>
        <taxon>Sepiidae</taxon>
        <taxon>Acanthosepion</taxon>
    </lineage>
</organism>
<sequence>MDTINSDEEVRPHINDKNVPCVFCLLHVSKYTCPRCNSNYCSVQCYKSEKHLQCSESFYKNCVMEGLSDYMASPEERHKMVETLKRIQEDDDGYLDSDDDDEEDEVDLSDRLQGLNLDSDTDKIWEKLTKSEKEEFQKMISNGQLGGIIEIWTPWWNYKDNRKVKDIEEVEKNTPQSPPIRENILNISELLRNCQPSVNIKYTVVSVLYAYTYICRLHNGDHLSTPTDSAKELLELCNALRTTQTHSSVSEAIQSCLHKADGDPNSSQISPKFKLFLIQDVIRIIEGPNSTPSVNYVMAAFSDLLRLWQEAIQEISKDLKKAKNNEKLVSALKTKKKSFFRIEKKVQFLLSWCKSYGVDLQDSLDELNLEFCALSSEMASINNTKHQFEKMWGGKRPAKKKILIEELT</sequence>
<dbReference type="CDD" id="cd23024">
    <property type="entry name" value="zf-HIT_ZNHIT2-3"/>
    <property type="match status" value="1"/>
</dbReference>
<dbReference type="OrthoDB" id="10005492at2759"/>
<dbReference type="InterPro" id="IPR039646">
    <property type="entry name" value="ZNHIT2"/>
</dbReference>
<name>A0A812BH80_ACAPH</name>
<keyword evidence="1" id="KW-0479">Metal-binding</keyword>
<dbReference type="Gene3D" id="3.30.60.190">
    <property type="match status" value="1"/>
</dbReference>
<keyword evidence="1" id="KW-0862">Zinc</keyword>
<evidence type="ECO:0000313" key="3">
    <source>
        <dbReference type="EMBL" id="CAE1229885.1"/>
    </source>
</evidence>